<organism evidence="5 6">
    <name type="scientific">Halobacillus kuroshimensis</name>
    <dbReference type="NCBI Taxonomy" id="302481"/>
    <lineage>
        <taxon>Bacteria</taxon>
        <taxon>Bacillati</taxon>
        <taxon>Bacillota</taxon>
        <taxon>Bacilli</taxon>
        <taxon>Bacillales</taxon>
        <taxon>Bacillaceae</taxon>
        <taxon>Halobacillus</taxon>
    </lineage>
</organism>
<dbReference type="SUPFAM" id="SSF52540">
    <property type="entry name" value="P-loop containing nucleoside triphosphate hydrolases"/>
    <property type="match status" value="1"/>
</dbReference>
<dbReference type="RefSeq" id="WP_206932675.1">
    <property type="nucleotide sequence ID" value="NZ_JAEKJY010000001.1"/>
</dbReference>
<evidence type="ECO:0000259" key="4">
    <source>
        <dbReference type="SMART" id="SM00382"/>
    </source>
</evidence>
<dbReference type="PANTHER" id="PTHR43392:SF2">
    <property type="entry name" value="AAA-TYPE ATPASE FAMILY PROTEIN _ ANKYRIN REPEAT FAMILY PROTEIN"/>
    <property type="match status" value="1"/>
</dbReference>
<dbReference type="SMART" id="SM00382">
    <property type="entry name" value="AAA"/>
    <property type="match status" value="1"/>
</dbReference>
<dbReference type="InterPro" id="IPR003593">
    <property type="entry name" value="AAA+_ATPase"/>
</dbReference>
<dbReference type="EMBL" id="JAEKJY010000001">
    <property type="protein sequence ID" value="MBN8234534.1"/>
    <property type="molecule type" value="Genomic_DNA"/>
</dbReference>
<dbReference type="InterPro" id="IPR041627">
    <property type="entry name" value="AAA_lid_6"/>
</dbReference>
<dbReference type="Gene3D" id="3.40.50.300">
    <property type="entry name" value="P-loop containing nucleotide triphosphate hydrolases"/>
    <property type="match status" value="1"/>
</dbReference>
<dbReference type="Pfam" id="PF00004">
    <property type="entry name" value="AAA"/>
    <property type="match status" value="1"/>
</dbReference>
<keyword evidence="3" id="KW-0067">ATP-binding</keyword>
<dbReference type="InterPro" id="IPR003959">
    <property type="entry name" value="ATPase_AAA_core"/>
</dbReference>
<evidence type="ECO:0000256" key="3">
    <source>
        <dbReference type="ARBA" id="ARBA00022840"/>
    </source>
</evidence>
<dbReference type="PRINTS" id="PR00820">
    <property type="entry name" value="CBXXCFQX"/>
</dbReference>
<name>A0ABS3DTC4_9BACI</name>
<accession>A0ABS3DTC4</accession>
<dbReference type="InterPro" id="IPR000641">
    <property type="entry name" value="CbxX/CfxQ"/>
</dbReference>
<dbReference type="InterPro" id="IPR027417">
    <property type="entry name" value="P-loop_NTPase"/>
</dbReference>
<evidence type="ECO:0000313" key="5">
    <source>
        <dbReference type="EMBL" id="MBN8234534.1"/>
    </source>
</evidence>
<comment type="caution">
    <text evidence="5">The sequence shown here is derived from an EMBL/GenBank/DDBJ whole genome shotgun (WGS) entry which is preliminary data.</text>
</comment>
<evidence type="ECO:0000256" key="1">
    <source>
        <dbReference type="ARBA" id="ARBA00010378"/>
    </source>
</evidence>
<gene>
    <name evidence="5" type="ORF">JF544_04700</name>
</gene>
<evidence type="ECO:0000256" key="2">
    <source>
        <dbReference type="ARBA" id="ARBA00022741"/>
    </source>
</evidence>
<reference evidence="5 6" key="1">
    <citation type="submission" date="2020-12" db="EMBL/GenBank/DDBJ databases">
        <title>Oil enriched cultivation method for isolating marine PHA-producing bacteria.</title>
        <authorList>
            <person name="Zheng W."/>
            <person name="Yu S."/>
            <person name="Huang Y."/>
        </authorList>
    </citation>
    <scope>NUCLEOTIDE SEQUENCE [LARGE SCALE GENOMIC DNA]</scope>
    <source>
        <strain evidence="5 6">SY-2-6</strain>
    </source>
</reference>
<dbReference type="PANTHER" id="PTHR43392">
    <property type="entry name" value="AAA-TYPE ATPASE FAMILY PROTEIN / ANKYRIN REPEAT FAMILY PROTEIN"/>
    <property type="match status" value="1"/>
</dbReference>
<comment type="similarity">
    <text evidence="1">Belongs to the CbxX/CfxQ family.</text>
</comment>
<dbReference type="Proteomes" id="UP000663970">
    <property type="component" value="Unassembled WGS sequence"/>
</dbReference>
<protein>
    <submittedName>
        <fullName evidence="5">AAA family ATPase</fullName>
    </submittedName>
</protein>
<keyword evidence="6" id="KW-1185">Reference proteome</keyword>
<evidence type="ECO:0000313" key="6">
    <source>
        <dbReference type="Proteomes" id="UP000663970"/>
    </source>
</evidence>
<dbReference type="PRINTS" id="PR00819">
    <property type="entry name" value="CBXCFQXSUPER"/>
</dbReference>
<feature type="domain" description="AAA+ ATPase" evidence="4">
    <location>
        <begin position="83"/>
        <end position="217"/>
    </location>
</feature>
<keyword evidence="2" id="KW-0547">Nucleotide-binding</keyword>
<dbReference type="InterPro" id="IPR050773">
    <property type="entry name" value="CbxX/CfxQ_RuBisCO_ESX"/>
</dbReference>
<dbReference type="CDD" id="cd00009">
    <property type="entry name" value="AAA"/>
    <property type="match status" value="1"/>
</dbReference>
<dbReference type="InterPro" id="IPR000470">
    <property type="entry name" value="CbxX/CfqX_mono"/>
</dbReference>
<sequence length="313" mass="35050">MYPQAKTARPGTINIVLQDAKAGPAPESRVLTKEMSPAPFQVIDDFFSSIVGLEGLKRQMKEIYAQVVIAGKRADAGLKKNQQVLHMVFKGNPGTGKTTLARMVARLFHEAGVLEKGHFIEADRSDLVGEYIGHTAQKTKDLIHKALGGVLFIDEAYSLARGGEKDFGKEAIDTIVKCMEDHHDELVIILAGYPEEMEDFLTINPGLSSRFPLKLSFKDYSWRELSSIAGGMLKDREYQLAPAAEVKLQEHLRSVCSRSRLNFSNARYVRNMIEEAVRRHAFRIMTEESPAKSVLMTLEAEDFLFPKDEGRVH</sequence>
<dbReference type="Pfam" id="PF17866">
    <property type="entry name" value="AAA_lid_6"/>
    <property type="match status" value="1"/>
</dbReference>
<dbReference type="Gene3D" id="1.10.8.60">
    <property type="match status" value="1"/>
</dbReference>
<proteinExistence type="inferred from homology"/>